<proteinExistence type="predicted"/>
<gene>
    <name evidence="1" type="ORF">L2E82_03307</name>
</gene>
<name>A0ACB9H3L8_CICIN</name>
<reference evidence="2" key="1">
    <citation type="journal article" date="2022" name="Mol. Ecol. Resour.">
        <title>The genomes of chicory, endive, great burdock and yacon provide insights into Asteraceae palaeo-polyploidization history and plant inulin production.</title>
        <authorList>
            <person name="Fan W."/>
            <person name="Wang S."/>
            <person name="Wang H."/>
            <person name="Wang A."/>
            <person name="Jiang F."/>
            <person name="Liu H."/>
            <person name="Zhao H."/>
            <person name="Xu D."/>
            <person name="Zhang Y."/>
        </authorList>
    </citation>
    <scope>NUCLEOTIDE SEQUENCE [LARGE SCALE GENOMIC DNA]</scope>
    <source>
        <strain evidence="2">cv. Punajuju</strain>
    </source>
</reference>
<keyword evidence="2" id="KW-1185">Reference proteome</keyword>
<evidence type="ECO:0000313" key="2">
    <source>
        <dbReference type="Proteomes" id="UP001055811"/>
    </source>
</evidence>
<accession>A0ACB9H3L8</accession>
<reference evidence="1 2" key="2">
    <citation type="journal article" date="2022" name="Mol. Ecol. Resour.">
        <title>The genomes of chicory, endive, great burdock and yacon provide insights into Asteraceae paleo-polyploidization history and plant inulin production.</title>
        <authorList>
            <person name="Fan W."/>
            <person name="Wang S."/>
            <person name="Wang H."/>
            <person name="Wang A."/>
            <person name="Jiang F."/>
            <person name="Liu H."/>
            <person name="Zhao H."/>
            <person name="Xu D."/>
            <person name="Zhang Y."/>
        </authorList>
    </citation>
    <scope>NUCLEOTIDE SEQUENCE [LARGE SCALE GENOMIC DNA]</scope>
    <source>
        <strain evidence="2">cv. Punajuju</strain>
        <tissue evidence="1">Leaves</tissue>
    </source>
</reference>
<comment type="caution">
    <text evidence="1">The sequence shown here is derived from an EMBL/GenBank/DDBJ whole genome shotgun (WGS) entry which is preliminary data.</text>
</comment>
<evidence type="ECO:0000313" key="1">
    <source>
        <dbReference type="EMBL" id="KAI3790342.1"/>
    </source>
</evidence>
<sequence length="414" mass="46348">MENRSSTGDLSNHGPGFPQGEGTSNQAFLIEFGDSNILDIYHPYFDYLSNVLFDFELWYSLPDILPIEQLHGEPEIFPELNINSEDPVHASLDFALDQTPYLLPDPFVDGQSDYNPFIDTINNINIELNPEFGVGFQYQDHLQLIQRNLEGFQNPGFLVENKQLLPIETPGFNESMSIFGSENQDHVQMIQNDNNTIGFEPSTSENIAGGSGRGINRWPQRQLKSLQTLIDHAKEFGNDFCDAAELSRDLIPNLKKEKEAIIEGSQSGLTDCTKKLIQAAHKVVFRKRKIQEKGETSSRTHTQQQSLLSNSGMSSINPGLLEPMSEENFRGFVADLAWFPPSYNYPQLVPNWNPSSSLPYLHTPQMGQYLAPNHGVTGSNPIETPYLGAPPPITESIPLPNPQEDTSQPNDDKD</sequence>
<dbReference type="EMBL" id="CM042009">
    <property type="protein sequence ID" value="KAI3790342.1"/>
    <property type="molecule type" value="Genomic_DNA"/>
</dbReference>
<dbReference type="Proteomes" id="UP001055811">
    <property type="component" value="Linkage Group LG01"/>
</dbReference>
<protein>
    <submittedName>
        <fullName evidence="1">Uncharacterized protein</fullName>
    </submittedName>
</protein>
<organism evidence="1 2">
    <name type="scientific">Cichorium intybus</name>
    <name type="common">Chicory</name>
    <dbReference type="NCBI Taxonomy" id="13427"/>
    <lineage>
        <taxon>Eukaryota</taxon>
        <taxon>Viridiplantae</taxon>
        <taxon>Streptophyta</taxon>
        <taxon>Embryophyta</taxon>
        <taxon>Tracheophyta</taxon>
        <taxon>Spermatophyta</taxon>
        <taxon>Magnoliopsida</taxon>
        <taxon>eudicotyledons</taxon>
        <taxon>Gunneridae</taxon>
        <taxon>Pentapetalae</taxon>
        <taxon>asterids</taxon>
        <taxon>campanulids</taxon>
        <taxon>Asterales</taxon>
        <taxon>Asteraceae</taxon>
        <taxon>Cichorioideae</taxon>
        <taxon>Cichorieae</taxon>
        <taxon>Cichoriinae</taxon>
        <taxon>Cichorium</taxon>
    </lineage>
</organism>